<feature type="region of interest" description="Disordered" evidence="1">
    <location>
        <begin position="92"/>
        <end position="123"/>
    </location>
</feature>
<feature type="region of interest" description="Disordered" evidence="1">
    <location>
        <begin position="21"/>
        <end position="73"/>
    </location>
</feature>
<organism evidence="2 3">
    <name type="scientific">Triticum urartu</name>
    <name type="common">Red wild einkorn</name>
    <name type="synonym">Crithodium urartu</name>
    <dbReference type="NCBI Taxonomy" id="4572"/>
    <lineage>
        <taxon>Eukaryota</taxon>
        <taxon>Viridiplantae</taxon>
        <taxon>Streptophyta</taxon>
        <taxon>Embryophyta</taxon>
        <taxon>Tracheophyta</taxon>
        <taxon>Spermatophyta</taxon>
        <taxon>Magnoliopsida</taxon>
        <taxon>Liliopsida</taxon>
        <taxon>Poales</taxon>
        <taxon>Poaceae</taxon>
        <taxon>BOP clade</taxon>
        <taxon>Pooideae</taxon>
        <taxon>Triticodae</taxon>
        <taxon>Triticeae</taxon>
        <taxon>Triticinae</taxon>
        <taxon>Triticum</taxon>
    </lineage>
</organism>
<evidence type="ECO:0000256" key="1">
    <source>
        <dbReference type="SAM" id="MobiDB-lite"/>
    </source>
</evidence>
<evidence type="ECO:0000313" key="3">
    <source>
        <dbReference type="Proteomes" id="UP000015106"/>
    </source>
</evidence>
<sequence>MVGRCASSSWMHQHAALHARSSSFGITSPRNRRSATAPTSPSKTFAAAHTGKKVKEDSLPPVPAASSSLYPLELRRPDSRDELEEHHAKAVHVGLSTDRLPRDPLRCQVPDGAPHGRQRAAEVPPHQLRHPKVGDPQGHVLVQQDVLRLDVAVYDAIAAAMVQVGQPSSHTEHDAVPVAPAHARTVTEEEAVEGASGHVLVDKHLIVVRRAEPEEPYEVHVLDTARCAHLRPELLVALPPKTFKLLHCHL</sequence>
<reference evidence="3" key="1">
    <citation type="journal article" date="2013" name="Nature">
        <title>Draft genome of the wheat A-genome progenitor Triticum urartu.</title>
        <authorList>
            <person name="Ling H.Q."/>
            <person name="Zhao S."/>
            <person name="Liu D."/>
            <person name="Wang J."/>
            <person name="Sun H."/>
            <person name="Zhang C."/>
            <person name="Fan H."/>
            <person name="Li D."/>
            <person name="Dong L."/>
            <person name="Tao Y."/>
            <person name="Gao C."/>
            <person name="Wu H."/>
            <person name="Li Y."/>
            <person name="Cui Y."/>
            <person name="Guo X."/>
            <person name="Zheng S."/>
            <person name="Wang B."/>
            <person name="Yu K."/>
            <person name="Liang Q."/>
            <person name="Yang W."/>
            <person name="Lou X."/>
            <person name="Chen J."/>
            <person name="Feng M."/>
            <person name="Jian J."/>
            <person name="Zhang X."/>
            <person name="Luo G."/>
            <person name="Jiang Y."/>
            <person name="Liu J."/>
            <person name="Wang Z."/>
            <person name="Sha Y."/>
            <person name="Zhang B."/>
            <person name="Wu H."/>
            <person name="Tang D."/>
            <person name="Shen Q."/>
            <person name="Xue P."/>
            <person name="Zou S."/>
            <person name="Wang X."/>
            <person name="Liu X."/>
            <person name="Wang F."/>
            <person name="Yang Y."/>
            <person name="An X."/>
            <person name="Dong Z."/>
            <person name="Zhang K."/>
            <person name="Zhang X."/>
            <person name="Luo M.C."/>
            <person name="Dvorak J."/>
            <person name="Tong Y."/>
            <person name="Wang J."/>
            <person name="Yang H."/>
            <person name="Li Z."/>
            <person name="Wang D."/>
            <person name="Zhang A."/>
            <person name="Wang J."/>
        </authorList>
    </citation>
    <scope>NUCLEOTIDE SEQUENCE</scope>
    <source>
        <strain evidence="3">cv. G1812</strain>
    </source>
</reference>
<dbReference type="Proteomes" id="UP000015106">
    <property type="component" value="Chromosome 7"/>
</dbReference>
<feature type="compositionally biased region" description="Polar residues" evidence="1">
    <location>
        <begin position="21"/>
        <end position="43"/>
    </location>
</feature>
<dbReference type="EnsemblPlants" id="TuG1812G0700004933.01.T01">
    <property type="protein sequence ID" value="TuG1812G0700004933.01.T01.cds449805"/>
    <property type="gene ID" value="TuG1812G0700004933.01"/>
</dbReference>
<keyword evidence="3" id="KW-1185">Reference proteome</keyword>
<reference evidence="2" key="3">
    <citation type="submission" date="2022-06" db="UniProtKB">
        <authorList>
            <consortium name="EnsemblPlants"/>
        </authorList>
    </citation>
    <scope>IDENTIFICATION</scope>
</reference>
<dbReference type="AlphaFoldDB" id="A0A8R7V8A6"/>
<reference evidence="2" key="2">
    <citation type="submission" date="2018-03" db="EMBL/GenBank/DDBJ databases">
        <title>The Triticum urartu genome reveals the dynamic nature of wheat genome evolution.</title>
        <authorList>
            <person name="Ling H."/>
            <person name="Ma B."/>
            <person name="Shi X."/>
            <person name="Liu H."/>
            <person name="Dong L."/>
            <person name="Sun H."/>
            <person name="Cao Y."/>
            <person name="Gao Q."/>
            <person name="Zheng S."/>
            <person name="Li Y."/>
            <person name="Yu Y."/>
            <person name="Du H."/>
            <person name="Qi M."/>
            <person name="Li Y."/>
            <person name="Yu H."/>
            <person name="Cui Y."/>
            <person name="Wang N."/>
            <person name="Chen C."/>
            <person name="Wu H."/>
            <person name="Zhao Y."/>
            <person name="Zhang J."/>
            <person name="Li Y."/>
            <person name="Zhou W."/>
            <person name="Zhang B."/>
            <person name="Hu W."/>
            <person name="Eijk M."/>
            <person name="Tang J."/>
            <person name="Witsenboer H."/>
            <person name="Zhao S."/>
            <person name="Li Z."/>
            <person name="Zhang A."/>
            <person name="Wang D."/>
            <person name="Liang C."/>
        </authorList>
    </citation>
    <scope>NUCLEOTIDE SEQUENCE [LARGE SCALE GENOMIC DNA]</scope>
    <source>
        <strain evidence="2">cv. G1812</strain>
    </source>
</reference>
<protein>
    <submittedName>
        <fullName evidence="2">Uncharacterized protein</fullName>
    </submittedName>
</protein>
<dbReference type="Gramene" id="TuG1812G0700004933.01.T01">
    <property type="protein sequence ID" value="TuG1812G0700004933.01.T01.cds449805"/>
    <property type="gene ID" value="TuG1812G0700004933.01"/>
</dbReference>
<evidence type="ECO:0000313" key="2">
    <source>
        <dbReference type="EnsemblPlants" id="TuG1812G0700004933.01.T01.cds449805"/>
    </source>
</evidence>
<accession>A0A8R7V8A6</accession>
<name>A0A8R7V8A6_TRIUA</name>
<proteinExistence type="predicted"/>